<evidence type="ECO:0000313" key="1">
    <source>
        <dbReference type="EMBL" id="AIF09850.1"/>
    </source>
</evidence>
<sequence length="56" mass="6636">MAEEEDQHALLDKLEHDLRSLEFNRPYEAIEIRKLQNKILDLKNKLQESDLAFGQV</sequence>
<dbReference type="EMBL" id="KF900874">
    <property type="protein sequence ID" value="AIF09850.1"/>
    <property type="molecule type" value="Genomic_DNA"/>
</dbReference>
<organism evidence="1">
    <name type="scientific">uncultured marine thaumarchaeote KM3_41_D10</name>
    <dbReference type="NCBI Taxonomy" id="1456144"/>
    <lineage>
        <taxon>Archaea</taxon>
        <taxon>Nitrososphaerota</taxon>
        <taxon>environmental samples</taxon>
    </lineage>
</organism>
<protein>
    <submittedName>
        <fullName evidence="1">Uncharacterized protein</fullName>
    </submittedName>
</protein>
<reference evidence="1" key="1">
    <citation type="journal article" date="2014" name="Genome Biol. Evol.">
        <title>Pangenome evidence for extensive interdomain horizontal transfer affecting lineage core and shell genes in uncultured planktonic thaumarchaeota and euryarchaeota.</title>
        <authorList>
            <person name="Deschamps P."/>
            <person name="Zivanovic Y."/>
            <person name="Moreira D."/>
            <person name="Rodriguez-Valera F."/>
            <person name="Lopez-Garcia P."/>
        </authorList>
    </citation>
    <scope>NUCLEOTIDE SEQUENCE</scope>
</reference>
<proteinExistence type="predicted"/>
<name>A0A075H3U0_9ARCH</name>
<accession>A0A075H3U0</accession>
<dbReference type="AlphaFoldDB" id="A0A075H3U0"/>